<comment type="subcellular location">
    <subcellularLocation>
        <location evidence="1 11">Cell outer membrane</location>
        <topology evidence="1 11">Multi-pass membrane protein</topology>
    </subcellularLocation>
</comment>
<proteinExistence type="inferred from homology"/>
<evidence type="ECO:0000256" key="12">
    <source>
        <dbReference type="PROSITE-ProRule" id="PRU10143"/>
    </source>
</evidence>
<evidence type="ECO:0000259" key="16">
    <source>
        <dbReference type="Pfam" id="PF07715"/>
    </source>
</evidence>
<reference evidence="17 18" key="1">
    <citation type="submission" date="2020-10" db="EMBL/GenBank/DDBJ databases">
        <title>complete genome sequencing of Lysobacter sp. H21R20.</title>
        <authorList>
            <person name="Bae J.-W."/>
            <person name="Lee S.-Y."/>
        </authorList>
    </citation>
    <scope>NUCLEOTIDE SEQUENCE [LARGE SCALE GENOMIC DNA]</scope>
    <source>
        <strain evidence="17 18">H21R20</strain>
    </source>
</reference>
<dbReference type="Pfam" id="PF00593">
    <property type="entry name" value="TonB_dep_Rec_b-barrel"/>
    <property type="match status" value="1"/>
</dbReference>
<feature type="domain" description="TonB-dependent receptor plug" evidence="16">
    <location>
        <begin position="54"/>
        <end position="163"/>
    </location>
</feature>
<evidence type="ECO:0000256" key="2">
    <source>
        <dbReference type="ARBA" id="ARBA00022448"/>
    </source>
</evidence>
<feature type="short sequence motif" description="TonB box" evidence="12">
    <location>
        <begin position="42"/>
        <end position="48"/>
    </location>
</feature>
<keyword evidence="6" id="KW-0408">Iron</keyword>
<organism evidence="17 18">
    <name type="scientific">Novilysobacter ciconiae</name>
    <dbReference type="NCBI Taxonomy" id="2781022"/>
    <lineage>
        <taxon>Bacteria</taxon>
        <taxon>Pseudomonadati</taxon>
        <taxon>Pseudomonadota</taxon>
        <taxon>Gammaproteobacteria</taxon>
        <taxon>Lysobacterales</taxon>
        <taxon>Lysobacteraceae</taxon>
        <taxon>Novilysobacter</taxon>
    </lineage>
</organism>
<keyword evidence="9 11" id="KW-0472">Membrane</keyword>
<dbReference type="EMBL" id="CP063656">
    <property type="protein sequence ID" value="QOW19477.1"/>
    <property type="molecule type" value="Genomic_DNA"/>
</dbReference>
<dbReference type="InterPro" id="IPR036942">
    <property type="entry name" value="Beta-barrel_TonB_sf"/>
</dbReference>
<dbReference type="InterPro" id="IPR000531">
    <property type="entry name" value="Beta-barrel_TonB"/>
</dbReference>
<keyword evidence="7" id="KW-0406">Ion transport</keyword>
<feature type="chain" id="PRO_5032476659" evidence="14">
    <location>
        <begin position="26"/>
        <end position="708"/>
    </location>
</feature>
<keyword evidence="4" id="KW-0410">Iron transport</keyword>
<dbReference type="PANTHER" id="PTHR32552:SF81">
    <property type="entry name" value="TONB-DEPENDENT OUTER MEMBRANE RECEPTOR"/>
    <property type="match status" value="1"/>
</dbReference>
<accession>A0A7S6UFS0</accession>
<comment type="similarity">
    <text evidence="11 13">Belongs to the TonB-dependent receptor family.</text>
</comment>
<dbReference type="KEGG" id="lcic:INQ41_12855"/>
<keyword evidence="10 11" id="KW-0998">Cell outer membrane</keyword>
<dbReference type="PANTHER" id="PTHR32552">
    <property type="entry name" value="FERRICHROME IRON RECEPTOR-RELATED"/>
    <property type="match status" value="1"/>
</dbReference>
<evidence type="ECO:0000256" key="8">
    <source>
        <dbReference type="ARBA" id="ARBA00023077"/>
    </source>
</evidence>
<evidence type="ECO:0000256" key="11">
    <source>
        <dbReference type="PROSITE-ProRule" id="PRU01360"/>
    </source>
</evidence>
<dbReference type="InterPro" id="IPR039426">
    <property type="entry name" value="TonB-dep_rcpt-like"/>
</dbReference>
<evidence type="ECO:0000256" key="6">
    <source>
        <dbReference type="ARBA" id="ARBA00023004"/>
    </source>
</evidence>
<dbReference type="Pfam" id="PF07715">
    <property type="entry name" value="Plug"/>
    <property type="match status" value="1"/>
</dbReference>
<dbReference type="AlphaFoldDB" id="A0A7S6UFS0"/>
<keyword evidence="2 11" id="KW-0813">Transport</keyword>
<keyword evidence="14" id="KW-0732">Signal</keyword>
<feature type="signal peptide" evidence="14">
    <location>
        <begin position="1"/>
        <end position="25"/>
    </location>
</feature>
<evidence type="ECO:0000256" key="5">
    <source>
        <dbReference type="ARBA" id="ARBA00022692"/>
    </source>
</evidence>
<evidence type="ECO:0000256" key="13">
    <source>
        <dbReference type="RuleBase" id="RU003357"/>
    </source>
</evidence>
<evidence type="ECO:0000256" key="14">
    <source>
        <dbReference type="SAM" id="SignalP"/>
    </source>
</evidence>
<keyword evidence="8 12" id="KW-0798">TonB box</keyword>
<keyword evidence="17" id="KW-0675">Receptor</keyword>
<name>A0A7S6UFS0_9GAMM</name>
<dbReference type="RefSeq" id="WP_193985064.1">
    <property type="nucleotide sequence ID" value="NZ_CP063656.1"/>
</dbReference>
<dbReference type="SUPFAM" id="SSF56935">
    <property type="entry name" value="Porins"/>
    <property type="match status" value="1"/>
</dbReference>
<keyword evidence="5 11" id="KW-0812">Transmembrane</keyword>
<evidence type="ECO:0000256" key="7">
    <source>
        <dbReference type="ARBA" id="ARBA00023065"/>
    </source>
</evidence>
<dbReference type="GO" id="GO:0006826">
    <property type="term" value="P:iron ion transport"/>
    <property type="evidence" value="ECO:0007669"/>
    <property type="project" value="UniProtKB-KW"/>
</dbReference>
<sequence>MSERLYRCALAVAVTAALGSMPVHAQQATAADAGSQAVQLDSVSVTAQRREEQVQDTPVVITVLNAEELKRKQVSRVDDLKFHVPNITIDQNTSTSSGAKIFLRGVGQDESMFTADPAVAIYIDDVYIPRQNGSMFDLYDVERIEVLRGPQGTLYGRNATGGAIRYITRKPKGDERLEVDATVGNYGRADMRVMYNTRLGETLDFSAAALTRNRDGFIHEQVSGKDVNDNKVNAARIGFSMPVAENSYASLNIDRLRERSTPSYAVPVAMVDGRTVPRLESLYTTRSDLVGGINDLDQFGAAFTFETYFDNVLWRHIAHYRSMDNQIYVDVDGTDRLLYHLMQDQEQSQRGYETQLVSIGDGPLTWVAGVFAFREKNDQPTRNDIFGIGGVYDIAQDTTALAAYAQATYAVNDRFNLTAGGRFSHEKKDLSVLGRNPAGDETFQVNRRGRWSKPDWKVMADYELTDNVMGFLTVSTGFKSGGFNGRGTTPATITPFDEETVRSYEAGIKSTLWDNRVRLNATYYRNDYGGLQLSAIDPNGVYVTTNATGALIQGIELEAQAQLTKNWNLSASIGTIDAEYRDYAEINKDKFEGRDLKQAPEMQWQIGTTYVQPLAAAQLVFNAQVARTDMFYQNQDLSELIKTPANTQASARIGYEPTDANWSVAVWGRNLTNTRVSAGGFDIPGLGVGVIYPTLPRTYGIDFNYKFW</sequence>
<dbReference type="CDD" id="cd01347">
    <property type="entry name" value="ligand_gated_channel"/>
    <property type="match status" value="1"/>
</dbReference>
<protein>
    <submittedName>
        <fullName evidence="17">TonB-dependent receptor</fullName>
    </submittedName>
</protein>
<dbReference type="Proteomes" id="UP000594059">
    <property type="component" value="Chromosome"/>
</dbReference>
<feature type="domain" description="TonB-dependent receptor-like beta-barrel" evidence="15">
    <location>
        <begin position="287"/>
        <end position="671"/>
    </location>
</feature>
<keyword evidence="3 11" id="KW-1134">Transmembrane beta strand</keyword>
<keyword evidence="18" id="KW-1185">Reference proteome</keyword>
<evidence type="ECO:0000256" key="1">
    <source>
        <dbReference type="ARBA" id="ARBA00004571"/>
    </source>
</evidence>
<dbReference type="PROSITE" id="PS00430">
    <property type="entry name" value="TONB_DEPENDENT_REC_1"/>
    <property type="match status" value="1"/>
</dbReference>
<evidence type="ECO:0000256" key="10">
    <source>
        <dbReference type="ARBA" id="ARBA00023237"/>
    </source>
</evidence>
<dbReference type="PROSITE" id="PS52016">
    <property type="entry name" value="TONB_DEPENDENT_REC_3"/>
    <property type="match status" value="1"/>
</dbReference>
<dbReference type="InterPro" id="IPR012910">
    <property type="entry name" value="Plug_dom"/>
</dbReference>
<evidence type="ECO:0000259" key="15">
    <source>
        <dbReference type="Pfam" id="PF00593"/>
    </source>
</evidence>
<dbReference type="Gene3D" id="2.40.170.20">
    <property type="entry name" value="TonB-dependent receptor, beta-barrel domain"/>
    <property type="match status" value="1"/>
</dbReference>
<evidence type="ECO:0000256" key="4">
    <source>
        <dbReference type="ARBA" id="ARBA00022496"/>
    </source>
</evidence>
<dbReference type="GO" id="GO:0009279">
    <property type="term" value="C:cell outer membrane"/>
    <property type="evidence" value="ECO:0007669"/>
    <property type="project" value="UniProtKB-SubCell"/>
</dbReference>
<dbReference type="InterPro" id="IPR010916">
    <property type="entry name" value="TonB_box_CS"/>
</dbReference>
<evidence type="ECO:0000313" key="18">
    <source>
        <dbReference type="Proteomes" id="UP000594059"/>
    </source>
</evidence>
<evidence type="ECO:0000256" key="3">
    <source>
        <dbReference type="ARBA" id="ARBA00022452"/>
    </source>
</evidence>
<evidence type="ECO:0000313" key="17">
    <source>
        <dbReference type="EMBL" id="QOW19477.1"/>
    </source>
</evidence>
<gene>
    <name evidence="17" type="ORF">INQ41_12855</name>
</gene>
<evidence type="ECO:0000256" key="9">
    <source>
        <dbReference type="ARBA" id="ARBA00023136"/>
    </source>
</evidence>